<evidence type="ECO:0000256" key="3">
    <source>
        <dbReference type="ARBA" id="ARBA00023002"/>
    </source>
</evidence>
<dbReference type="InterPro" id="IPR046867">
    <property type="entry name" value="AldOxase/xan_DH_MoCoBD2"/>
</dbReference>
<accession>A0ABT2TNH3</accession>
<dbReference type="InterPro" id="IPR036010">
    <property type="entry name" value="2Fe-2S_ferredoxin-like_sf"/>
</dbReference>
<keyword evidence="7" id="KW-1185">Reference proteome</keyword>
<dbReference type="SUPFAM" id="SSF54665">
    <property type="entry name" value="CO dehydrogenase molybdoprotein N-domain-like"/>
    <property type="match status" value="1"/>
</dbReference>
<evidence type="ECO:0000256" key="1">
    <source>
        <dbReference type="ARBA" id="ARBA00006849"/>
    </source>
</evidence>
<evidence type="ECO:0000313" key="6">
    <source>
        <dbReference type="EMBL" id="MCU6763747.1"/>
    </source>
</evidence>
<evidence type="ECO:0000259" key="5">
    <source>
        <dbReference type="PROSITE" id="PS51085"/>
    </source>
</evidence>
<keyword evidence="4" id="KW-0408">Iron</keyword>
<dbReference type="SMART" id="SM01008">
    <property type="entry name" value="Ald_Xan_dh_C"/>
    <property type="match status" value="1"/>
</dbReference>
<dbReference type="InterPro" id="IPR036856">
    <property type="entry name" value="Ald_Oxase/Xan_DH_a/b_sf"/>
</dbReference>
<dbReference type="SUPFAM" id="SSF54292">
    <property type="entry name" value="2Fe-2S ferredoxin-like"/>
    <property type="match status" value="1"/>
</dbReference>
<dbReference type="InterPro" id="IPR000674">
    <property type="entry name" value="Ald_Oxase/Xan_DH_a/b"/>
</dbReference>
<dbReference type="Gene3D" id="3.30.365.10">
    <property type="entry name" value="Aldehyde oxidase/xanthine dehydrogenase, molybdopterin binding domain"/>
    <property type="match status" value="4"/>
</dbReference>
<dbReference type="Gene3D" id="3.90.1170.50">
    <property type="entry name" value="Aldehyde oxidase/xanthine dehydrogenase, a/b hammerhead"/>
    <property type="match status" value="1"/>
</dbReference>
<protein>
    <submittedName>
        <fullName evidence="6">Molybdopterin-dependent oxidoreductase</fullName>
    </submittedName>
</protein>
<organism evidence="6 7">
    <name type="scientific">Brotonthovivens ammoniilytica</name>
    <dbReference type="NCBI Taxonomy" id="2981725"/>
    <lineage>
        <taxon>Bacteria</taxon>
        <taxon>Bacillati</taxon>
        <taxon>Bacillota</taxon>
        <taxon>Clostridia</taxon>
        <taxon>Lachnospirales</taxon>
        <taxon>Lachnospiraceae</taxon>
        <taxon>Brotonthovivens</taxon>
    </lineage>
</organism>
<dbReference type="Pfam" id="PF02738">
    <property type="entry name" value="MoCoBD_1"/>
    <property type="match status" value="1"/>
</dbReference>
<dbReference type="RefSeq" id="WP_158426387.1">
    <property type="nucleotide sequence ID" value="NZ_JAOQJQ010000010.1"/>
</dbReference>
<comment type="similarity">
    <text evidence="1">Belongs to the xanthine dehydrogenase family.</text>
</comment>
<dbReference type="Pfam" id="PF01799">
    <property type="entry name" value="Fer2_2"/>
    <property type="match status" value="1"/>
</dbReference>
<dbReference type="InterPro" id="IPR037165">
    <property type="entry name" value="AldOxase/xan_DH_Mopterin-bd_sf"/>
</dbReference>
<evidence type="ECO:0000256" key="2">
    <source>
        <dbReference type="ARBA" id="ARBA00022723"/>
    </source>
</evidence>
<dbReference type="InterPro" id="IPR002888">
    <property type="entry name" value="2Fe-2S-bd"/>
</dbReference>
<sequence length="892" mass="97768">MEIKGECMKLTFKLNHKEIHADIAPKHTLLWYLRRTACLKGTKEGCSTGHCGACTVLINGVPRRSCITRMEQIANCEILTIEGLEEEGKQYPEGIHPIARAFLDVGAVQCGFCTPGMLLAVKALLDGCHHPSFDEICAGLKHNYCRCTGYVKIIKAVKRAAEMLYPEENQDNDLEDLERTCFLKGRYGARMEWVPKHIVGQAVWDTDGIKKTNGTLIYADDLEIADCYYGAFVFSGVPCGRIRNIDCRKVQSLPGVIKVLTAKDVPGFNGYGAIEMDQPVFCKDKVRFCYDAVALVVADTPEHARAAASQVHPDIEELPGVFSMDEAAACGQIYARMSHETGDVERAKKEKGIIVVKNSFDMPFVEHACMEPEAAAAVYTDEMIHVYTCTQSPFELQGMIAKILNLSSEQVRVTATPLGGGFGSKCDPVIEPAAAVAAYVLKHSVRITLSREESMGMTNKRHAYHTEYEAGFYKDGTICYLDARLTSDGGPYMGLTPGVLEQSLIFAGGPYRILNGRASGTACRTNNAPGGAFRGFGINQAANSMESVLDEAAKRLGIDVFDIRMKNALKPGDRTFSGQVLKESVGMEDAIAACKVKTLKLLEEYQKNWPDRKFFMGAACGYKNVGVGKGAVDDGGAKITRLETGRYLLAVTGIDMGQGFRTAMKQLACEVLICSPDDIDLINGDTKRTHKHYGAVSERQTLNSGRAVVEACRLLIQKDWKPGLAVSAQYQYQAPETYALTDRKARQIKGDAYRNYPTYAYTAQAVILEKISEKTVKVRHMIAAHDVGRAINPHIIEGQIEGSCSMGIGYALSECYEVERGYPVQKMFGQLGLPKIEDTPRYDIILIEDPEEEGPFGAKGISEVATVPSAPAVMNAVSKAFGRRITKVPILK</sequence>
<reference evidence="6 7" key="1">
    <citation type="journal article" date="2021" name="ISME Commun">
        <title>Automated analysis of genomic sequences facilitates high-throughput and comprehensive description of bacteria.</title>
        <authorList>
            <person name="Hitch T.C.A."/>
        </authorList>
    </citation>
    <scope>NUCLEOTIDE SEQUENCE [LARGE SCALE GENOMIC DNA]</scope>
    <source>
        <strain evidence="6 7">Sanger_109</strain>
    </source>
</reference>
<dbReference type="Pfam" id="PF01315">
    <property type="entry name" value="Ald_Xan_dh_C"/>
    <property type="match status" value="1"/>
</dbReference>
<dbReference type="InterPro" id="IPR016208">
    <property type="entry name" value="Ald_Oxase/xanthine_DH-like"/>
</dbReference>
<proteinExistence type="inferred from homology"/>
<keyword evidence="3" id="KW-0560">Oxidoreductase</keyword>
<dbReference type="PROSITE" id="PS00197">
    <property type="entry name" value="2FE2S_FER_1"/>
    <property type="match status" value="1"/>
</dbReference>
<keyword evidence="2" id="KW-0479">Metal-binding</keyword>
<dbReference type="InterPro" id="IPR008274">
    <property type="entry name" value="AldOxase/xan_DH_MoCoBD1"/>
</dbReference>
<dbReference type="Gene3D" id="3.10.20.30">
    <property type="match status" value="1"/>
</dbReference>
<gene>
    <name evidence="6" type="ORF">OCV88_15685</name>
</gene>
<dbReference type="Pfam" id="PF00111">
    <property type="entry name" value="Fer2"/>
    <property type="match status" value="1"/>
</dbReference>
<dbReference type="InterPro" id="IPR001041">
    <property type="entry name" value="2Fe-2S_ferredoxin-type"/>
</dbReference>
<dbReference type="Proteomes" id="UP001652442">
    <property type="component" value="Unassembled WGS sequence"/>
</dbReference>
<dbReference type="SUPFAM" id="SSF47741">
    <property type="entry name" value="CO dehydrogenase ISP C-domain like"/>
    <property type="match status" value="1"/>
</dbReference>
<dbReference type="InterPro" id="IPR036884">
    <property type="entry name" value="2Fe-2S-bd_dom_sf"/>
</dbReference>
<dbReference type="Pfam" id="PF20256">
    <property type="entry name" value="MoCoBD_2"/>
    <property type="match status" value="1"/>
</dbReference>
<dbReference type="PANTHER" id="PTHR11908:SF157">
    <property type="entry name" value="XANTHINE DEHYDROGENASE SUBUNIT D-RELATED"/>
    <property type="match status" value="1"/>
</dbReference>
<evidence type="ECO:0000313" key="7">
    <source>
        <dbReference type="Proteomes" id="UP001652442"/>
    </source>
</evidence>
<evidence type="ECO:0000256" key="4">
    <source>
        <dbReference type="ARBA" id="ARBA00023004"/>
    </source>
</evidence>
<feature type="domain" description="2Fe-2S ferredoxin-type" evidence="5">
    <location>
        <begin position="8"/>
        <end position="84"/>
    </location>
</feature>
<dbReference type="Gene3D" id="1.10.150.120">
    <property type="entry name" value="[2Fe-2S]-binding domain"/>
    <property type="match status" value="1"/>
</dbReference>
<dbReference type="EMBL" id="JAOQJQ010000010">
    <property type="protein sequence ID" value="MCU6763747.1"/>
    <property type="molecule type" value="Genomic_DNA"/>
</dbReference>
<dbReference type="SUPFAM" id="SSF56003">
    <property type="entry name" value="Molybdenum cofactor-binding domain"/>
    <property type="match status" value="1"/>
</dbReference>
<dbReference type="InterPro" id="IPR006058">
    <property type="entry name" value="2Fe2S_fd_BS"/>
</dbReference>
<comment type="caution">
    <text evidence="6">The sequence shown here is derived from an EMBL/GenBank/DDBJ whole genome shotgun (WGS) entry which is preliminary data.</text>
</comment>
<dbReference type="PANTHER" id="PTHR11908">
    <property type="entry name" value="XANTHINE DEHYDROGENASE"/>
    <property type="match status" value="1"/>
</dbReference>
<name>A0ABT2TNH3_9FIRM</name>
<dbReference type="PROSITE" id="PS51085">
    <property type="entry name" value="2FE2S_FER_2"/>
    <property type="match status" value="1"/>
</dbReference>
<dbReference type="InterPro" id="IPR012675">
    <property type="entry name" value="Beta-grasp_dom_sf"/>
</dbReference>